<dbReference type="Gene3D" id="3.30.70.100">
    <property type="match status" value="2"/>
</dbReference>
<dbReference type="InterPro" id="IPR011008">
    <property type="entry name" value="Dimeric_a/b-barrel"/>
</dbReference>
<dbReference type="AlphaFoldDB" id="A0A329QAY1"/>
<protein>
    <submittedName>
        <fullName evidence="1">Antibiotic biosynthesis monooxygenase</fullName>
    </submittedName>
</protein>
<dbReference type="RefSeq" id="WP_112260297.1">
    <property type="nucleotide sequence ID" value="NZ_QMIG01000041.1"/>
</dbReference>
<name>A0A329QAY1_9ACTN</name>
<evidence type="ECO:0000313" key="1">
    <source>
        <dbReference type="EMBL" id="RAW09506.1"/>
    </source>
</evidence>
<accession>A0A329QAY1</accession>
<keyword evidence="1" id="KW-0560">Oxidoreductase</keyword>
<sequence>MPFINPEDGYLTVINLFKTDTADRVDRLIGEMRAIVDTAAFPGWISSTVHRGQEKLGTANFIQWRGKEDLESRYAGDEFKHRTVPLFREITTLVRLMQTEVELSHRHPSLGDVTEISPERDDYTVIEILGVDPADQNDLIATLGEAHAWLADTPGYRSQSVLRGIRSRGPQDDGDGLTAIGREHDFVVVYSQWDDKQSYDAFRARAADEQSTARRRNEEKRNSLTTDVDWNSYRVVHTRSAPQPTSA</sequence>
<comment type="caution">
    <text evidence="1">The sequence shown here is derived from an EMBL/GenBank/DDBJ whole genome shotgun (WGS) entry which is preliminary data.</text>
</comment>
<keyword evidence="2" id="KW-1185">Reference proteome</keyword>
<dbReference type="EMBL" id="QMIG01000041">
    <property type="protein sequence ID" value="RAW09506.1"/>
    <property type="molecule type" value="Genomic_DNA"/>
</dbReference>
<organism evidence="1 2">
    <name type="scientific">Phytoactinopolyspora halophila</name>
    <dbReference type="NCBI Taxonomy" id="1981511"/>
    <lineage>
        <taxon>Bacteria</taxon>
        <taxon>Bacillati</taxon>
        <taxon>Actinomycetota</taxon>
        <taxon>Actinomycetes</taxon>
        <taxon>Jiangellales</taxon>
        <taxon>Jiangellaceae</taxon>
        <taxon>Phytoactinopolyspora</taxon>
    </lineage>
</organism>
<dbReference type="GO" id="GO:0004497">
    <property type="term" value="F:monooxygenase activity"/>
    <property type="evidence" value="ECO:0007669"/>
    <property type="project" value="UniProtKB-KW"/>
</dbReference>
<proteinExistence type="predicted"/>
<reference evidence="1 2" key="1">
    <citation type="submission" date="2018-06" db="EMBL/GenBank/DDBJ databases">
        <title>Phytoactinopolyspora halophila sp. nov., a novel halophilic actinomycete isolated from a saline soil in China.</title>
        <authorList>
            <person name="Tang S.-K."/>
        </authorList>
    </citation>
    <scope>NUCLEOTIDE SEQUENCE [LARGE SCALE GENOMIC DNA]</scope>
    <source>
        <strain evidence="1 2">YIM 96934</strain>
    </source>
</reference>
<dbReference type="SUPFAM" id="SSF54909">
    <property type="entry name" value="Dimeric alpha+beta barrel"/>
    <property type="match status" value="2"/>
</dbReference>
<dbReference type="Proteomes" id="UP000250462">
    <property type="component" value="Unassembled WGS sequence"/>
</dbReference>
<keyword evidence="1" id="KW-0503">Monooxygenase</keyword>
<gene>
    <name evidence="1" type="ORF">DPM12_20920</name>
</gene>
<evidence type="ECO:0000313" key="2">
    <source>
        <dbReference type="Proteomes" id="UP000250462"/>
    </source>
</evidence>
<dbReference type="OrthoDB" id="1494517at2"/>